<dbReference type="PRINTS" id="PR00035">
    <property type="entry name" value="HTHGNTR"/>
</dbReference>
<keyword evidence="3" id="KW-0804">Transcription</keyword>
<keyword evidence="1" id="KW-0805">Transcription regulation</keyword>
<reference evidence="5 6" key="1">
    <citation type="journal article" date="2010" name="Stand. Genomic Sci.">
        <title>Complete genome sequence of Spirochaeta smaragdinae type strain (SEBR 4228).</title>
        <authorList>
            <person name="Mavromatis K."/>
            <person name="Yasawong M."/>
            <person name="Chertkov O."/>
            <person name="Lapidus A."/>
            <person name="Lucas S."/>
            <person name="Nolan M."/>
            <person name="Del Rio T.G."/>
            <person name="Tice H."/>
            <person name="Cheng J.F."/>
            <person name="Pitluck S."/>
            <person name="Liolios K."/>
            <person name="Ivanova N."/>
            <person name="Tapia R."/>
            <person name="Han C."/>
            <person name="Bruce D."/>
            <person name="Goodwin L."/>
            <person name="Pati A."/>
            <person name="Chen A."/>
            <person name="Palaniappan K."/>
            <person name="Land M."/>
            <person name="Hauser L."/>
            <person name="Chang Y.J."/>
            <person name="Jeffries C.D."/>
            <person name="Detter J.C."/>
            <person name="Rohde M."/>
            <person name="Brambilla E."/>
            <person name="Spring S."/>
            <person name="Goker M."/>
            <person name="Sikorski J."/>
            <person name="Woyke T."/>
            <person name="Bristow J."/>
            <person name="Eisen J.A."/>
            <person name="Markowitz V."/>
            <person name="Hugenholtz P."/>
            <person name="Klenk H.P."/>
            <person name="Kyrpides N.C."/>
        </authorList>
    </citation>
    <scope>NUCLEOTIDE SEQUENCE [LARGE SCALE GENOMIC DNA]</scope>
    <source>
        <strain evidence="6">DSM 11293 / JCM 15392 / SEBR 4228</strain>
    </source>
</reference>
<dbReference type="InterPro" id="IPR036388">
    <property type="entry name" value="WH-like_DNA-bd_sf"/>
</dbReference>
<accession>E1R4E5</accession>
<dbReference type="SUPFAM" id="SSF48008">
    <property type="entry name" value="GntR ligand-binding domain-like"/>
    <property type="match status" value="1"/>
</dbReference>
<dbReference type="AlphaFoldDB" id="E1R4E5"/>
<dbReference type="Gene3D" id="1.20.120.530">
    <property type="entry name" value="GntR ligand-binding domain-like"/>
    <property type="match status" value="1"/>
</dbReference>
<dbReference type="KEGG" id="ssm:Spirs_2576"/>
<feature type="domain" description="HTH gntR-type" evidence="4">
    <location>
        <begin position="6"/>
        <end position="74"/>
    </location>
</feature>
<evidence type="ECO:0000259" key="4">
    <source>
        <dbReference type="PROSITE" id="PS50949"/>
    </source>
</evidence>
<dbReference type="eggNOG" id="COG2186">
    <property type="taxonomic scope" value="Bacteria"/>
</dbReference>
<name>E1R4E5_SEDSS</name>
<dbReference type="OrthoDB" id="369590at2"/>
<dbReference type="SUPFAM" id="SSF46785">
    <property type="entry name" value="Winged helix' DNA-binding domain"/>
    <property type="match status" value="1"/>
</dbReference>
<dbReference type="InterPro" id="IPR011711">
    <property type="entry name" value="GntR_C"/>
</dbReference>
<dbReference type="Pfam" id="PF07729">
    <property type="entry name" value="FCD"/>
    <property type="match status" value="1"/>
</dbReference>
<organism evidence="5 6">
    <name type="scientific">Sediminispirochaeta smaragdinae (strain DSM 11293 / JCM 15392 / SEBR 4228)</name>
    <name type="common">Spirochaeta smaragdinae</name>
    <dbReference type="NCBI Taxonomy" id="573413"/>
    <lineage>
        <taxon>Bacteria</taxon>
        <taxon>Pseudomonadati</taxon>
        <taxon>Spirochaetota</taxon>
        <taxon>Spirochaetia</taxon>
        <taxon>Spirochaetales</taxon>
        <taxon>Spirochaetaceae</taxon>
        <taxon>Sediminispirochaeta</taxon>
    </lineage>
</organism>
<dbReference type="SMART" id="SM00345">
    <property type="entry name" value="HTH_GNTR"/>
    <property type="match status" value="1"/>
</dbReference>
<dbReference type="GO" id="GO:0003677">
    <property type="term" value="F:DNA binding"/>
    <property type="evidence" value="ECO:0007669"/>
    <property type="project" value="UniProtKB-KW"/>
</dbReference>
<dbReference type="PANTHER" id="PTHR43537:SF5">
    <property type="entry name" value="UXU OPERON TRANSCRIPTIONAL REGULATOR"/>
    <property type="match status" value="1"/>
</dbReference>
<evidence type="ECO:0000256" key="2">
    <source>
        <dbReference type="ARBA" id="ARBA00023125"/>
    </source>
</evidence>
<dbReference type="InterPro" id="IPR036390">
    <property type="entry name" value="WH_DNA-bd_sf"/>
</dbReference>
<evidence type="ECO:0000313" key="6">
    <source>
        <dbReference type="Proteomes" id="UP000002318"/>
    </source>
</evidence>
<dbReference type="InterPro" id="IPR008920">
    <property type="entry name" value="TF_FadR/GntR_C"/>
</dbReference>
<protein>
    <submittedName>
        <fullName evidence="5">GntR domain protein</fullName>
    </submittedName>
</protein>
<evidence type="ECO:0000256" key="3">
    <source>
        <dbReference type="ARBA" id="ARBA00023163"/>
    </source>
</evidence>
<dbReference type="InterPro" id="IPR000524">
    <property type="entry name" value="Tscrpt_reg_HTH_GntR"/>
</dbReference>
<keyword evidence="2" id="KW-0238">DNA-binding</keyword>
<dbReference type="Proteomes" id="UP000002318">
    <property type="component" value="Chromosome"/>
</dbReference>
<dbReference type="CDD" id="cd07377">
    <property type="entry name" value="WHTH_GntR"/>
    <property type="match status" value="1"/>
</dbReference>
<evidence type="ECO:0000313" key="5">
    <source>
        <dbReference type="EMBL" id="ADK81686.1"/>
    </source>
</evidence>
<dbReference type="HOGENOM" id="CLU_017584_9_1_12"/>
<gene>
    <name evidence="5" type="ordered locus">Spirs_2576</name>
</gene>
<evidence type="ECO:0000256" key="1">
    <source>
        <dbReference type="ARBA" id="ARBA00023015"/>
    </source>
</evidence>
<dbReference type="PROSITE" id="PS50949">
    <property type="entry name" value="HTH_GNTR"/>
    <property type="match status" value="1"/>
</dbReference>
<dbReference type="PANTHER" id="PTHR43537">
    <property type="entry name" value="TRANSCRIPTIONAL REGULATOR, GNTR FAMILY"/>
    <property type="match status" value="1"/>
</dbReference>
<dbReference type="EMBL" id="CP002116">
    <property type="protein sequence ID" value="ADK81686.1"/>
    <property type="molecule type" value="Genomic_DNA"/>
</dbReference>
<keyword evidence="6" id="KW-1185">Reference proteome</keyword>
<dbReference type="GO" id="GO:0003700">
    <property type="term" value="F:DNA-binding transcription factor activity"/>
    <property type="evidence" value="ECO:0007669"/>
    <property type="project" value="InterPro"/>
</dbReference>
<dbReference type="Pfam" id="PF00392">
    <property type="entry name" value="GntR"/>
    <property type="match status" value="1"/>
</dbReference>
<dbReference type="Gene3D" id="1.10.10.10">
    <property type="entry name" value="Winged helix-like DNA-binding domain superfamily/Winged helix DNA-binding domain"/>
    <property type="match status" value="1"/>
</dbReference>
<dbReference type="STRING" id="573413.Spirs_2576"/>
<dbReference type="SMART" id="SM00895">
    <property type="entry name" value="FCD"/>
    <property type="match status" value="1"/>
</dbReference>
<sequence>MTEGMEGTCSVIVDYVINQIADKNYAVGDKLPPERDLALQLGISRATVREGIKVLNYLGFIDSTQGSGNYITDTYEKTTAKIMSVMYVRGDVSFRDFTIFRQMLELQAFDLAIDRATEDQITEMKQIVDLLDLTKNSDLIFQLDIRFHTLLVEASHNSLLLINFNALSSVTEEYMFDTYHHTVTKKTAGFEKLQGYHHAIVNALINKDREAGSAAIRDHFSWISPK</sequence>
<proteinExistence type="predicted"/>
<dbReference type="RefSeq" id="WP_013255148.1">
    <property type="nucleotide sequence ID" value="NC_014364.1"/>
</dbReference>